<dbReference type="EMBL" id="JAVRRG010000140">
    <property type="protein sequence ID" value="KAK5081126.1"/>
    <property type="molecule type" value="Genomic_DNA"/>
</dbReference>
<accession>A0ABR0K1I7</accession>
<protein>
    <submittedName>
        <fullName evidence="2">Uncharacterized protein</fullName>
    </submittedName>
</protein>
<name>A0ABR0K1I7_9EURO</name>
<keyword evidence="3" id="KW-1185">Reference proteome</keyword>
<evidence type="ECO:0000313" key="2">
    <source>
        <dbReference type="EMBL" id="KAK5081126.1"/>
    </source>
</evidence>
<sequence>MALFTDEPNPAAQQRAAAPPTFSDGISIDLPDDYGPCRHYHDHDYIRDYHGDGKRDANINPNGDGRHSFTPALERRSLTYRFSTHYTPDCSQRLQLQWRWLFSNQSHLPFRA</sequence>
<dbReference type="Proteomes" id="UP001345013">
    <property type="component" value="Unassembled WGS sequence"/>
</dbReference>
<evidence type="ECO:0000313" key="3">
    <source>
        <dbReference type="Proteomes" id="UP001345013"/>
    </source>
</evidence>
<gene>
    <name evidence="2" type="ORF">LTR24_008291</name>
</gene>
<feature type="compositionally biased region" description="Low complexity" evidence="1">
    <location>
        <begin position="8"/>
        <end position="20"/>
    </location>
</feature>
<reference evidence="2 3" key="1">
    <citation type="submission" date="2023-08" db="EMBL/GenBank/DDBJ databases">
        <title>Black Yeasts Isolated from many extreme environments.</title>
        <authorList>
            <person name="Coleine C."/>
            <person name="Stajich J.E."/>
            <person name="Selbmann L."/>
        </authorList>
    </citation>
    <scope>NUCLEOTIDE SEQUENCE [LARGE SCALE GENOMIC DNA]</scope>
    <source>
        <strain evidence="2 3">CCFEE 5885</strain>
    </source>
</reference>
<evidence type="ECO:0000256" key="1">
    <source>
        <dbReference type="SAM" id="MobiDB-lite"/>
    </source>
</evidence>
<proteinExistence type="predicted"/>
<organism evidence="2 3">
    <name type="scientific">Lithohypha guttulata</name>
    <dbReference type="NCBI Taxonomy" id="1690604"/>
    <lineage>
        <taxon>Eukaryota</taxon>
        <taxon>Fungi</taxon>
        <taxon>Dikarya</taxon>
        <taxon>Ascomycota</taxon>
        <taxon>Pezizomycotina</taxon>
        <taxon>Eurotiomycetes</taxon>
        <taxon>Chaetothyriomycetidae</taxon>
        <taxon>Chaetothyriales</taxon>
        <taxon>Trichomeriaceae</taxon>
        <taxon>Lithohypha</taxon>
    </lineage>
</organism>
<feature type="region of interest" description="Disordered" evidence="1">
    <location>
        <begin position="1"/>
        <end position="24"/>
    </location>
</feature>
<comment type="caution">
    <text evidence="2">The sequence shown here is derived from an EMBL/GenBank/DDBJ whole genome shotgun (WGS) entry which is preliminary data.</text>
</comment>